<organism evidence="1">
    <name type="scientific">marine sediment metagenome</name>
    <dbReference type="NCBI Taxonomy" id="412755"/>
    <lineage>
        <taxon>unclassified sequences</taxon>
        <taxon>metagenomes</taxon>
        <taxon>ecological metagenomes</taxon>
    </lineage>
</organism>
<dbReference type="EMBL" id="BART01033674">
    <property type="protein sequence ID" value="GAH09895.1"/>
    <property type="molecule type" value="Genomic_DNA"/>
</dbReference>
<gene>
    <name evidence="1" type="ORF">S01H4_57783</name>
</gene>
<protein>
    <submittedName>
        <fullName evidence="1">Uncharacterized protein</fullName>
    </submittedName>
</protein>
<proteinExistence type="predicted"/>
<evidence type="ECO:0000313" key="1">
    <source>
        <dbReference type="EMBL" id="GAH09895.1"/>
    </source>
</evidence>
<feature type="non-terminal residue" evidence="1">
    <location>
        <position position="165"/>
    </location>
</feature>
<reference evidence="1" key="1">
    <citation type="journal article" date="2014" name="Front. Microbiol.">
        <title>High frequency of phylogenetically diverse reductive dehalogenase-homologous genes in deep subseafloor sedimentary metagenomes.</title>
        <authorList>
            <person name="Kawai M."/>
            <person name="Futagami T."/>
            <person name="Toyoda A."/>
            <person name="Takaki Y."/>
            <person name="Nishi S."/>
            <person name="Hori S."/>
            <person name="Arai W."/>
            <person name="Tsubouchi T."/>
            <person name="Morono Y."/>
            <person name="Uchiyama I."/>
            <person name="Ito T."/>
            <person name="Fujiyama A."/>
            <person name="Inagaki F."/>
            <person name="Takami H."/>
        </authorList>
    </citation>
    <scope>NUCLEOTIDE SEQUENCE</scope>
    <source>
        <strain evidence="1">Expedition CK06-06</strain>
    </source>
</reference>
<accession>X1DNR9</accession>
<sequence length="165" mass="19282">MVEWHKVINGKTNPGPAEQAKLLSNLQLIVKNTYTDQEIKDHAEYIVKIMEHVLGLQSCKMPARQKLRCNFATGCKSYFIDWLNSTAKTTYHSFCLQQDQRKIDMYPDEFFIPLNSINELCKLLEEKCSDAPPCGLKEVQDCLLDWISKWDKSRKKKIEEKAEYF</sequence>
<comment type="caution">
    <text evidence="1">The sequence shown here is derived from an EMBL/GenBank/DDBJ whole genome shotgun (WGS) entry which is preliminary data.</text>
</comment>
<name>X1DNR9_9ZZZZ</name>
<dbReference type="AlphaFoldDB" id="X1DNR9"/>